<dbReference type="EMBL" id="KN832871">
    <property type="protein sequence ID" value="KIN06423.1"/>
    <property type="molecule type" value="Genomic_DNA"/>
</dbReference>
<keyword evidence="1" id="KW-0812">Transmembrane</keyword>
<evidence type="ECO:0008006" key="4">
    <source>
        <dbReference type="Google" id="ProtNLM"/>
    </source>
</evidence>
<evidence type="ECO:0000313" key="3">
    <source>
        <dbReference type="Proteomes" id="UP000054321"/>
    </source>
</evidence>
<feature type="transmembrane region" description="Helical" evidence="1">
    <location>
        <begin position="94"/>
        <end position="117"/>
    </location>
</feature>
<dbReference type="PANTHER" id="PTHR31970">
    <property type="match status" value="1"/>
</dbReference>
<evidence type="ECO:0000313" key="2">
    <source>
        <dbReference type="EMBL" id="KIN06423.1"/>
    </source>
</evidence>
<dbReference type="AlphaFoldDB" id="A0A0C3DWD3"/>
<dbReference type="InterPro" id="IPR031563">
    <property type="entry name" value="MOT1/MOT2"/>
</dbReference>
<dbReference type="STRING" id="913774.A0A0C3DWD3"/>
<feature type="transmembrane region" description="Helical" evidence="1">
    <location>
        <begin position="129"/>
        <end position="150"/>
    </location>
</feature>
<feature type="transmembrane region" description="Helical" evidence="1">
    <location>
        <begin position="180"/>
        <end position="199"/>
    </location>
</feature>
<organism evidence="2 3">
    <name type="scientific">Oidiodendron maius (strain Zn)</name>
    <dbReference type="NCBI Taxonomy" id="913774"/>
    <lineage>
        <taxon>Eukaryota</taxon>
        <taxon>Fungi</taxon>
        <taxon>Dikarya</taxon>
        <taxon>Ascomycota</taxon>
        <taxon>Pezizomycotina</taxon>
        <taxon>Leotiomycetes</taxon>
        <taxon>Leotiomycetes incertae sedis</taxon>
        <taxon>Myxotrichaceae</taxon>
        <taxon>Oidiodendron</taxon>
    </lineage>
</organism>
<dbReference type="Proteomes" id="UP000054321">
    <property type="component" value="Unassembled WGS sequence"/>
</dbReference>
<dbReference type="PANTHER" id="PTHR31970:SF9">
    <property type="entry name" value="MOLYBDATE TRANSPORTER 2"/>
    <property type="match status" value="1"/>
</dbReference>
<proteinExistence type="predicted"/>
<keyword evidence="1" id="KW-1133">Transmembrane helix</keyword>
<name>A0A0C3DWD3_OIDMZ</name>
<dbReference type="InParanoid" id="A0A0C3DWD3"/>
<evidence type="ECO:0000256" key="1">
    <source>
        <dbReference type="SAM" id="Phobius"/>
    </source>
</evidence>
<gene>
    <name evidence="2" type="ORF">OIDMADRAFT_113445</name>
</gene>
<reference evidence="2 3" key="1">
    <citation type="submission" date="2014-04" db="EMBL/GenBank/DDBJ databases">
        <authorList>
            <consortium name="DOE Joint Genome Institute"/>
            <person name="Kuo A."/>
            <person name="Martino E."/>
            <person name="Perotto S."/>
            <person name="Kohler A."/>
            <person name="Nagy L.G."/>
            <person name="Floudas D."/>
            <person name="Copeland A."/>
            <person name="Barry K.W."/>
            <person name="Cichocki N."/>
            <person name="Veneault-Fourrey C."/>
            <person name="LaButti K."/>
            <person name="Lindquist E.A."/>
            <person name="Lipzen A."/>
            <person name="Lundell T."/>
            <person name="Morin E."/>
            <person name="Murat C."/>
            <person name="Sun H."/>
            <person name="Tunlid A."/>
            <person name="Henrissat B."/>
            <person name="Grigoriev I.V."/>
            <person name="Hibbett D.S."/>
            <person name="Martin F."/>
            <person name="Nordberg H.P."/>
            <person name="Cantor M.N."/>
            <person name="Hua S.X."/>
        </authorList>
    </citation>
    <scope>NUCLEOTIDE SEQUENCE [LARGE SCALE GENOMIC DNA]</scope>
    <source>
        <strain evidence="2 3">Zn</strain>
    </source>
</reference>
<dbReference type="GO" id="GO:0015098">
    <property type="term" value="F:molybdate ion transmembrane transporter activity"/>
    <property type="evidence" value="ECO:0007669"/>
    <property type="project" value="InterPro"/>
</dbReference>
<protein>
    <recommendedName>
        <fullName evidence="4">Sulfate transporter</fullName>
    </recommendedName>
</protein>
<dbReference type="HOGENOM" id="CLU_032158_1_1_1"/>
<feature type="transmembrane region" description="Helical" evidence="1">
    <location>
        <begin position="294"/>
        <end position="317"/>
    </location>
</feature>
<feature type="transmembrane region" description="Helical" evidence="1">
    <location>
        <begin position="156"/>
        <end position="173"/>
    </location>
</feature>
<sequence length="450" mass="48430">MDFSNIRRLHLNNVAAVRKSPISEISGSLGDLGTLLPLMIALAINNSISLSSTLVFSGLWNILTGVIFGIPLPVQPMKAIAAVALARKFSPGEIVSAGFTTSGVVFIFSVTGLLQWFARAIPTPVVKGIQVGAGLSLVISAGTGLLQPLGWTVPNAADNLIWSILAFLALLSTQRFPRAPYALLVFLVGLVLSIFIAGLDSLPSFMLWRPQIYLPSWAEFETGALDAGLGQIPLTTLNSIIAVSYLSADLFPELPTPEVTSIGISVSLMNLIGGWFGSMPVCHGSGGLAAQYRFGARSGASIIILGLFKILLGLFFGESLVRLLTVYPKSLLGIMVLAAGLELAKVGEGLNHGARDLWETAEYGTNSHPALDNHQRHRELTDEERVQRWTVMFMTVGGLLAFKNDGVGFIAGMLCHWVYRSPRLWGVLLDWRRSGRRSTTTGAEQEHLLP</sequence>
<reference evidence="3" key="2">
    <citation type="submission" date="2015-01" db="EMBL/GenBank/DDBJ databases">
        <title>Evolutionary Origins and Diversification of the Mycorrhizal Mutualists.</title>
        <authorList>
            <consortium name="DOE Joint Genome Institute"/>
            <consortium name="Mycorrhizal Genomics Consortium"/>
            <person name="Kohler A."/>
            <person name="Kuo A."/>
            <person name="Nagy L.G."/>
            <person name="Floudas D."/>
            <person name="Copeland A."/>
            <person name="Barry K.W."/>
            <person name="Cichocki N."/>
            <person name="Veneault-Fourrey C."/>
            <person name="LaButti K."/>
            <person name="Lindquist E.A."/>
            <person name="Lipzen A."/>
            <person name="Lundell T."/>
            <person name="Morin E."/>
            <person name="Murat C."/>
            <person name="Riley R."/>
            <person name="Ohm R."/>
            <person name="Sun H."/>
            <person name="Tunlid A."/>
            <person name="Henrissat B."/>
            <person name="Grigoriev I.V."/>
            <person name="Hibbett D.S."/>
            <person name="Martin F."/>
        </authorList>
    </citation>
    <scope>NUCLEOTIDE SEQUENCE [LARGE SCALE GENOMIC DNA]</scope>
    <source>
        <strain evidence="3">Zn</strain>
    </source>
</reference>
<keyword evidence="3" id="KW-1185">Reference proteome</keyword>
<feature type="transmembrane region" description="Helical" evidence="1">
    <location>
        <begin position="262"/>
        <end position="282"/>
    </location>
</feature>
<dbReference type="Pfam" id="PF16983">
    <property type="entry name" value="MFS_MOT1"/>
    <property type="match status" value="2"/>
</dbReference>
<keyword evidence="1" id="KW-0472">Membrane</keyword>
<accession>A0A0C3DWD3</accession>
<feature type="transmembrane region" description="Helical" evidence="1">
    <location>
        <begin position="54"/>
        <end position="74"/>
    </location>
</feature>
<dbReference type="OrthoDB" id="5402974at2759"/>